<protein>
    <submittedName>
        <fullName evidence="1">Crocetin glucosyltransferase protein</fullName>
        <ecNumber evidence="1">2.4.1.271</ecNumber>
    </submittedName>
</protein>
<sequence>MEKNQCKHHFLLVAIPGQGHINPVRHLAMRLASLTATTATISTAISGHRKMFNTDEEVHDDKIIYIPFSDGYDNGFKSDTDDPKLYMSTFKQNCHKTLSTIVHSLAQRGRPVTCIVYAFLMSWAADVAREHNIPSVFFWNQSATVFSIYYHYFHGYKSLIMAHANDPEFTIHLPELPPLKIRELPTFLTVTDPGHLHFPILTSLCEGFEALDVEARASKLPKVLFNSFNALETSALASVNQMRTLTVGPLMPFLFAGAVDGVSTDLFKNDETDYMKWIDTKREGSVVYVSFGSLAVMKKAQMKEMIKGLKESGRPFLWVVRKDNREEGVELEGGEEGMVVQWCSQLKVLSHRAVGCFVTHFGWNSTLESLVCGKPMVGVPQWSDQGTNAKLVEDVWGSGVTGKVDEEGLLKGEELNRCLELVMGEGEESMTIRRTAKLWKDKALDAMKEKGPSDVNLKAFLMSTN</sequence>
<organism evidence="1 2">
    <name type="scientific">Dioscorea alata</name>
    <name type="common">Purple yam</name>
    <dbReference type="NCBI Taxonomy" id="55571"/>
    <lineage>
        <taxon>Eukaryota</taxon>
        <taxon>Viridiplantae</taxon>
        <taxon>Streptophyta</taxon>
        <taxon>Embryophyta</taxon>
        <taxon>Tracheophyta</taxon>
        <taxon>Spermatophyta</taxon>
        <taxon>Magnoliopsida</taxon>
        <taxon>Liliopsida</taxon>
        <taxon>Dioscoreales</taxon>
        <taxon>Dioscoreaceae</taxon>
        <taxon>Dioscorea</taxon>
    </lineage>
</organism>
<comment type="caution">
    <text evidence="1">The sequence shown here is derived from an EMBL/GenBank/DDBJ whole genome shotgun (WGS) entry which is preliminary data.</text>
</comment>
<dbReference type="EMBL" id="CM037029">
    <property type="protein sequence ID" value="KAH7653245.1"/>
    <property type="molecule type" value="Genomic_DNA"/>
</dbReference>
<name>A0ACB7TZ11_DIOAL</name>
<keyword evidence="2" id="KW-1185">Reference proteome</keyword>
<evidence type="ECO:0000313" key="2">
    <source>
        <dbReference type="Proteomes" id="UP000827976"/>
    </source>
</evidence>
<evidence type="ECO:0000313" key="1">
    <source>
        <dbReference type="EMBL" id="KAH7653245.1"/>
    </source>
</evidence>
<keyword evidence="1" id="KW-0328">Glycosyltransferase</keyword>
<reference evidence="2" key="1">
    <citation type="journal article" date="2022" name="Nat. Commun.">
        <title>Chromosome evolution and the genetic basis of agronomically important traits in greater yam.</title>
        <authorList>
            <person name="Bredeson J.V."/>
            <person name="Lyons J.B."/>
            <person name="Oniyinde I.O."/>
            <person name="Okereke N.R."/>
            <person name="Kolade O."/>
            <person name="Nnabue I."/>
            <person name="Nwadili C.O."/>
            <person name="Hribova E."/>
            <person name="Parker M."/>
            <person name="Nwogha J."/>
            <person name="Shu S."/>
            <person name="Carlson J."/>
            <person name="Kariba R."/>
            <person name="Muthemba S."/>
            <person name="Knop K."/>
            <person name="Barton G.J."/>
            <person name="Sherwood A.V."/>
            <person name="Lopez-Montes A."/>
            <person name="Asiedu R."/>
            <person name="Jamnadass R."/>
            <person name="Muchugi A."/>
            <person name="Goodstein D."/>
            <person name="Egesi C.N."/>
            <person name="Featherston J."/>
            <person name="Asfaw A."/>
            <person name="Simpson G.G."/>
            <person name="Dolezel J."/>
            <person name="Hendre P.S."/>
            <person name="Van Deynze A."/>
            <person name="Kumar P.L."/>
            <person name="Obidiegwu J.E."/>
            <person name="Bhattacharjee R."/>
            <person name="Rokhsar D.S."/>
        </authorList>
    </citation>
    <scope>NUCLEOTIDE SEQUENCE [LARGE SCALE GENOMIC DNA]</scope>
    <source>
        <strain evidence="2">cv. TDa95/00328</strain>
    </source>
</reference>
<proteinExistence type="predicted"/>
<accession>A0ACB7TZ11</accession>
<keyword evidence="1" id="KW-0808">Transferase</keyword>
<gene>
    <name evidence="1" type="ORF">IHE45_19G068700</name>
</gene>
<dbReference type="Proteomes" id="UP000827976">
    <property type="component" value="Chromosome 19"/>
</dbReference>
<dbReference type="EC" id="2.4.1.271" evidence="1"/>